<evidence type="ECO:0000313" key="3">
    <source>
        <dbReference type="Proteomes" id="UP001154015"/>
    </source>
</evidence>
<evidence type="ECO:0000256" key="1">
    <source>
        <dbReference type="SAM" id="MobiDB-lite"/>
    </source>
</evidence>
<organism evidence="2 3">
    <name type="scientific">Streptomyces globisporus</name>
    <dbReference type="NCBI Taxonomy" id="1908"/>
    <lineage>
        <taxon>Bacteria</taxon>
        <taxon>Bacillati</taxon>
        <taxon>Actinomycetota</taxon>
        <taxon>Actinomycetes</taxon>
        <taxon>Kitasatosporales</taxon>
        <taxon>Streptomycetaceae</taxon>
        <taxon>Streptomyces</taxon>
    </lineage>
</organism>
<gene>
    <name evidence="2" type="ORF">SGL43_05573</name>
</gene>
<proteinExistence type="predicted"/>
<dbReference type="EMBL" id="CAKXYP010000018">
    <property type="protein sequence ID" value="CAH9418524.1"/>
    <property type="molecule type" value="Genomic_DNA"/>
</dbReference>
<comment type="caution">
    <text evidence="2">The sequence shown here is derived from an EMBL/GenBank/DDBJ whole genome shotgun (WGS) entry which is preliminary data.</text>
</comment>
<dbReference type="Proteomes" id="UP001154015">
    <property type="component" value="Unassembled WGS sequence"/>
</dbReference>
<feature type="compositionally biased region" description="Basic residues" evidence="1">
    <location>
        <begin position="46"/>
        <end position="56"/>
    </location>
</feature>
<feature type="region of interest" description="Disordered" evidence="1">
    <location>
        <begin position="28"/>
        <end position="56"/>
    </location>
</feature>
<accession>A0ABN8V991</accession>
<reference evidence="2" key="1">
    <citation type="submission" date="2022-03" db="EMBL/GenBank/DDBJ databases">
        <authorList>
            <person name="Leyn A S."/>
        </authorList>
    </citation>
    <scope>NUCLEOTIDE SEQUENCE</scope>
    <source>
        <strain evidence="2">Streptomyces globisporus 4-3</strain>
    </source>
</reference>
<feature type="compositionally biased region" description="Low complexity" evidence="1">
    <location>
        <begin position="30"/>
        <end position="41"/>
    </location>
</feature>
<evidence type="ECO:0000313" key="2">
    <source>
        <dbReference type="EMBL" id="CAH9418524.1"/>
    </source>
</evidence>
<keyword evidence="3" id="KW-1185">Reference proteome</keyword>
<name>A0ABN8V991_STRGL</name>
<sequence length="56" mass="6002">MTLMAHPVMLRDLIGEYETLATVGADKANSAGASASASASASERRHVQRVRVHRHS</sequence>
<protein>
    <submittedName>
        <fullName evidence="2">Uncharacterized protein</fullName>
    </submittedName>
</protein>